<dbReference type="Gene3D" id="3.40.630.30">
    <property type="match status" value="1"/>
</dbReference>
<dbReference type="AlphaFoldDB" id="A0A5N0V8Y6"/>
<dbReference type="InterPro" id="IPR051908">
    <property type="entry name" value="Ribosomal_N-acetyltransferase"/>
</dbReference>
<dbReference type="PROSITE" id="PS51186">
    <property type="entry name" value="GNAT"/>
    <property type="match status" value="1"/>
</dbReference>
<dbReference type="Proteomes" id="UP000319769">
    <property type="component" value="Unassembled WGS sequence"/>
</dbReference>
<dbReference type="PANTHER" id="PTHR43441">
    <property type="entry name" value="RIBOSOMAL-PROTEIN-SERINE ACETYLTRANSFERASE"/>
    <property type="match status" value="1"/>
</dbReference>
<evidence type="ECO:0000313" key="3">
    <source>
        <dbReference type="Proteomes" id="UP000319769"/>
    </source>
</evidence>
<evidence type="ECO:0000259" key="1">
    <source>
        <dbReference type="PROSITE" id="PS51186"/>
    </source>
</evidence>
<dbReference type="EMBL" id="VMNW02000011">
    <property type="protein sequence ID" value="KAA9162859.1"/>
    <property type="molecule type" value="Genomic_DNA"/>
</dbReference>
<dbReference type="GO" id="GO:0005737">
    <property type="term" value="C:cytoplasm"/>
    <property type="evidence" value="ECO:0007669"/>
    <property type="project" value="TreeGrafter"/>
</dbReference>
<dbReference type="GO" id="GO:0008999">
    <property type="term" value="F:protein-N-terminal-alanine acetyltransferase activity"/>
    <property type="evidence" value="ECO:0007669"/>
    <property type="project" value="TreeGrafter"/>
</dbReference>
<feature type="domain" description="N-acetyltransferase" evidence="1">
    <location>
        <begin position="16"/>
        <end position="178"/>
    </location>
</feature>
<name>A0A5N0V8Y6_9PSEU</name>
<sequence>MLPLVLPRVAPAYGGVLLRAFEERDAGMVMDLATDRYVPDIGTLPAQADRAQALAWIARQHERLATGAGYGFCIADADTDEALGTVGLNVGSMIMGRISAGYSIAPRSRGRHGAGEALIAVTGFAWTLPDVHRIELYIEPWNTGSVRTAEFAGYEREGLMRSHHEIAGRRVDMLLYARTRSQAECSDT</sequence>
<protein>
    <submittedName>
        <fullName evidence="2">GNAT family N-acetyltransferase</fullName>
    </submittedName>
</protein>
<evidence type="ECO:0000313" key="2">
    <source>
        <dbReference type="EMBL" id="KAA9162859.1"/>
    </source>
</evidence>
<dbReference type="InterPro" id="IPR016181">
    <property type="entry name" value="Acyl_CoA_acyltransferase"/>
</dbReference>
<comment type="caution">
    <text evidence="2">The sequence shown here is derived from an EMBL/GenBank/DDBJ whole genome shotgun (WGS) entry which is preliminary data.</text>
</comment>
<dbReference type="InterPro" id="IPR000182">
    <property type="entry name" value="GNAT_dom"/>
</dbReference>
<organism evidence="2 3">
    <name type="scientific">Amycolatopsis acidicola</name>
    <dbReference type="NCBI Taxonomy" id="2596893"/>
    <lineage>
        <taxon>Bacteria</taxon>
        <taxon>Bacillati</taxon>
        <taxon>Actinomycetota</taxon>
        <taxon>Actinomycetes</taxon>
        <taxon>Pseudonocardiales</taxon>
        <taxon>Pseudonocardiaceae</taxon>
        <taxon>Amycolatopsis</taxon>
    </lineage>
</organism>
<dbReference type="SUPFAM" id="SSF55729">
    <property type="entry name" value="Acyl-CoA N-acyltransferases (Nat)"/>
    <property type="match status" value="1"/>
</dbReference>
<dbReference type="GO" id="GO:1990189">
    <property type="term" value="F:protein N-terminal-serine acetyltransferase activity"/>
    <property type="evidence" value="ECO:0007669"/>
    <property type="project" value="TreeGrafter"/>
</dbReference>
<dbReference type="RefSeq" id="WP_144762532.1">
    <property type="nucleotide sequence ID" value="NZ_VMNW02000011.1"/>
</dbReference>
<keyword evidence="3" id="KW-1185">Reference proteome</keyword>
<gene>
    <name evidence="2" type="ORF">FPZ12_010065</name>
</gene>
<dbReference type="Pfam" id="PF13302">
    <property type="entry name" value="Acetyltransf_3"/>
    <property type="match status" value="1"/>
</dbReference>
<accession>A0A5N0V8Y6</accession>
<proteinExistence type="predicted"/>
<dbReference type="PANTHER" id="PTHR43441:SF10">
    <property type="entry name" value="ACETYLTRANSFERASE"/>
    <property type="match status" value="1"/>
</dbReference>
<dbReference type="OrthoDB" id="2061990at2"/>
<reference evidence="2" key="1">
    <citation type="submission" date="2019-09" db="EMBL/GenBank/DDBJ databases">
        <authorList>
            <person name="Teo W.F.A."/>
            <person name="Duangmal K."/>
        </authorList>
    </citation>
    <scope>NUCLEOTIDE SEQUENCE [LARGE SCALE GENOMIC DNA]</scope>
    <source>
        <strain evidence="2">K81G1</strain>
    </source>
</reference>